<organism evidence="1 2">
    <name type="scientific">Plasmodium inui San Antonio 1</name>
    <dbReference type="NCBI Taxonomy" id="1237626"/>
    <lineage>
        <taxon>Eukaryota</taxon>
        <taxon>Sar</taxon>
        <taxon>Alveolata</taxon>
        <taxon>Apicomplexa</taxon>
        <taxon>Aconoidasida</taxon>
        <taxon>Haemosporida</taxon>
        <taxon>Plasmodiidae</taxon>
        <taxon>Plasmodium</taxon>
        <taxon>Plasmodium (Plasmodium)</taxon>
    </lineage>
</organism>
<keyword evidence="2" id="KW-1185">Reference proteome</keyword>
<proteinExistence type="predicted"/>
<dbReference type="VEuPathDB" id="PlasmoDB:C922_05720"/>
<dbReference type="EMBL" id="KI965609">
    <property type="protein sequence ID" value="EUD63900.1"/>
    <property type="molecule type" value="Genomic_DNA"/>
</dbReference>
<gene>
    <name evidence="1" type="ORF">C922_05720</name>
</gene>
<evidence type="ECO:0000313" key="2">
    <source>
        <dbReference type="Proteomes" id="UP000030640"/>
    </source>
</evidence>
<reference evidence="1 2" key="1">
    <citation type="submission" date="2013-02" db="EMBL/GenBank/DDBJ databases">
        <title>The Genome Sequence of Plasmodium inui San Antonio 1.</title>
        <authorList>
            <consortium name="The Broad Institute Genome Sequencing Platform"/>
            <consortium name="The Broad Institute Genome Sequencing Center for Infectious Disease"/>
            <person name="Neafsey D."/>
            <person name="Cheeseman I."/>
            <person name="Volkman S."/>
            <person name="Adams J."/>
            <person name="Walker B."/>
            <person name="Young S.K."/>
            <person name="Zeng Q."/>
            <person name="Gargeya S."/>
            <person name="Fitzgerald M."/>
            <person name="Haas B."/>
            <person name="Abouelleil A."/>
            <person name="Alvarado L."/>
            <person name="Arachchi H.M."/>
            <person name="Berlin A.M."/>
            <person name="Chapman S.B."/>
            <person name="Dewar J."/>
            <person name="Goldberg J."/>
            <person name="Griggs A."/>
            <person name="Gujja S."/>
            <person name="Hansen M."/>
            <person name="Howarth C."/>
            <person name="Imamovic A."/>
            <person name="Larimer J."/>
            <person name="McCowan C."/>
            <person name="Murphy C."/>
            <person name="Neiman D."/>
            <person name="Pearson M."/>
            <person name="Priest M."/>
            <person name="Roberts A."/>
            <person name="Saif S."/>
            <person name="Shea T."/>
            <person name="Sisk P."/>
            <person name="Sykes S."/>
            <person name="Wortman J."/>
            <person name="Nusbaum C."/>
            <person name="Birren B."/>
        </authorList>
    </citation>
    <scope>NUCLEOTIDE SEQUENCE [LARGE SCALE GENOMIC DNA]</scope>
    <source>
        <strain evidence="1 2">San Antonio 1</strain>
    </source>
</reference>
<sequence>MEIGDESSILNIKEERVQRNTWYHQKQQISSNSRTLNKNHVKQVLTQCSINPYSTYLKKEQQG</sequence>
<name>W6ZXB2_9APIC</name>
<dbReference type="AlphaFoldDB" id="W6ZXB2"/>
<dbReference type="GeneID" id="20040994"/>
<protein>
    <submittedName>
        <fullName evidence="1">Uncharacterized protein</fullName>
    </submittedName>
</protein>
<dbReference type="RefSeq" id="XP_008819513.1">
    <property type="nucleotide sequence ID" value="XM_008821291.1"/>
</dbReference>
<accession>W6ZXB2</accession>
<dbReference type="Proteomes" id="UP000030640">
    <property type="component" value="Unassembled WGS sequence"/>
</dbReference>
<evidence type="ECO:0000313" key="1">
    <source>
        <dbReference type="EMBL" id="EUD63900.1"/>
    </source>
</evidence>